<dbReference type="PANTHER" id="PTHR15885:SF1">
    <property type="entry name" value="COILED-COIL DOMAIN-CONTAINING PROTEIN 174"/>
    <property type="match status" value="1"/>
</dbReference>
<feature type="compositionally biased region" description="Basic and acidic residues" evidence="3">
    <location>
        <begin position="200"/>
        <end position="212"/>
    </location>
</feature>
<dbReference type="WBParaSite" id="nRc.2.0.1.t08407-RA">
    <property type="protein sequence ID" value="nRc.2.0.1.t08407-RA"/>
    <property type="gene ID" value="nRc.2.0.1.g08407"/>
</dbReference>
<dbReference type="InterPro" id="IPR027417">
    <property type="entry name" value="P-loop_NTPase"/>
</dbReference>
<dbReference type="PANTHER" id="PTHR15885">
    <property type="entry name" value="COILED-COIL DOMAIN-CONTAINING PROTEIN 174"/>
    <property type="match status" value="1"/>
</dbReference>
<dbReference type="SUPFAM" id="SSF52540">
    <property type="entry name" value="P-loop containing nucleoside triphosphate hydrolases"/>
    <property type="match status" value="1"/>
</dbReference>
<dbReference type="InterPro" id="IPR005225">
    <property type="entry name" value="Small_GTP-bd"/>
</dbReference>
<feature type="region of interest" description="Disordered" evidence="3">
    <location>
        <begin position="184"/>
        <end position="223"/>
    </location>
</feature>
<dbReference type="NCBIfam" id="TIGR00231">
    <property type="entry name" value="small_GTP"/>
    <property type="match status" value="1"/>
</dbReference>
<dbReference type="SMART" id="SM00175">
    <property type="entry name" value="RAB"/>
    <property type="match status" value="1"/>
</dbReference>
<evidence type="ECO:0000259" key="4">
    <source>
        <dbReference type="Pfam" id="PF25449"/>
    </source>
</evidence>
<feature type="domain" description="CCDC174 alpha/beta GRSR" evidence="4">
    <location>
        <begin position="161"/>
        <end position="187"/>
    </location>
</feature>
<evidence type="ECO:0000256" key="3">
    <source>
        <dbReference type="SAM" id="MobiDB-lite"/>
    </source>
</evidence>
<dbReference type="SMART" id="SM00176">
    <property type="entry name" value="RAN"/>
    <property type="match status" value="1"/>
</dbReference>
<dbReference type="AlphaFoldDB" id="A0A915I2Q5"/>
<dbReference type="Proteomes" id="UP000887565">
    <property type="component" value="Unplaced"/>
</dbReference>
<sequence length="541" mass="62467">YGLFQLVDLKAELYKKRQDFAQKKAQNAQSINSEGFLNSVKKTIFDSSGSKKQQEVVCELPLNNEEEKKLDQSRKKLIEKAAIYDKLSSGDSFKGLLDDEGKSLCLVDFDRKRQQCANSDDESVAKTCEQNICQIEPSCSRETLQKHVSDDDDVCSEDEFVEFIDSFGRTRRCMRKDLQKFKDNDAKTSSVQTASVKRGNSHEDESRLDKPATESSKQEPNFVHYQHVSKDEIWDRGAGYYQFSSDEVERQQQMNRLNELRQQTREKRHSVEQLKEKRRKLMAQRLEKVKERKKLNIDLSIESKEQNNDIDLNDIELPGEAAIEAKRVRIEKEVSRAEHVRPWDVGKSKKTQGKFAEIIDPTVGVDFYAKIIQVRPDLRIKLQLWDTAGQEKFRSITRCYYRNSVGVFLVYDITRRESFEHITEWMHEAKLNVGPEPCLFQLIGHKADLDAERQVMYEEGEYFAKHNQTKFMETSAKSGKNVEEAFLMMLREIVAKIESGEIVVREGWDGVKAGMNKSISLTSCSRSLADEGRSKYCAGCF</sequence>
<dbReference type="InterPro" id="IPR057464">
    <property type="entry name" value="CCDC174_GRSR"/>
</dbReference>
<organism evidence="5 6">
    <name type="scientific">Romanomermis culicivorax</name>
    <name type="common">Nematode worm</name>
    <dbReference type="NCBI Taxonomy" id="13658"/>
    <lineage>
        <taxon>Eukaryota</taxon>
        <taxon>Metazoa</taxon>
        <taxon>Ecdysozoa</taxon>
        <taxon>Nematoda</taxon>
        <taxon>Enoplea</taxon>
        <taxon>Dorylaimia</taxon>
        <taxon>Mermithida</taxon>
        <taxon>Mermithoidea</taxon>
        <taxon>Mermithidae</taxon>
        <taxon>Romanomermis</taxon>
    </lineage>
</organism>
<keyword evidence="1 2" id="KW-0175">Coiled coil</keyword>
<protein>
    <recommendedName>
        <fullName evidence="4">CCDC174 alpha/beta GRSR domain-containing protein</fullName>
    </recommendedName>
</protein>
<name>A0A915I2Q5_ROMCU</name>
<evidence type="ECO:0000313" key="6">
    <source>
        <dbReference type="WBParaSite" id="nRc.2.0.1.t08407-RA"/>
    </source>
</evidence>
<keyword evidence="5" id="KW-1185">Reference proteome</keyword>
<dbReference type="GO" id="GO:0005525">
    <property type="term" value="F:GTP binding"/>
    <property type="evidence" value="ECO:0007669"/>
    <property type="project" value="InterPro"/>
</dbReference>
<dbReference type="GO" id="GO:0005634">
    <property type="term" value="C:nucleus"/>
    <property type="evidence" value="ECO:0007669"/>
    <property type="project" value="TreeGrafter"/>
</dbReference>
<dbReference type="Gene3D" id="3.40.50.300">
    <property type="entry name" value="P-loop containing nucleotide triphosphate hydrolases"/>
    <property type="match status" value="1"/>
</dbReference>
<reference evidence="6" key="1">
    <citation type="submission" date="2022-11" db="UniProtKB">
        <authorList>
            <consortium name="WormBaseParasite"/>
        </authorList>
    </citation>
    <scope>IDENTIFICATION</scope>
</reference>
<accession>A0A915I2Q5</accession>
<dbReference type="PRINTS" id="PR00449">
    <property type="entry name" value="RASTRNSFRMNG"/>
</dbReference>
<dbReference type="PROSITE" id="PS51421">
    <property type="entry name" value="RAS"/>
    <property type="match status" value="1"/>
</dbReference>
<dbReference type="Pfam" id="PF00071">
    <property type="entry name" value="Ras"/>
    <property type="match status" value="1"/>
</dbReference>
<evidence type="ECO:0000256" key="2">
    <source>
        <dbReference type="SAM" id="Coils"/>
    </source>
</evidence>
<evidence type="ECO:0000313" key="5">
    <source>
        <dbReference type="Proteomes" id="UP000887565"/>
    </source>
</evidence>
<evidence type="ECO:0000256" key="1">
    <source>
        <dbReference type="ARBA" id="ARBA00023054"/>
    </source>
</evidence>
<dbReference type="SMART" id="SM00173">
    <property type="entry name" value="RAS"/>
    <property type="match status" value="1"/>
</dbReference>
<dbReference type="Pfam" id="PF25449">
    <property type="entry name" value="CCDC174_GRSR"/>
    <property type="match status" value="1"/>
</dbReference>
<dbReference type="PROSITE" id="PS51419">
    <property type="entry name" value="RAB"/>
    <property type="match status" value="1"/>
</dbReference>
<dbReference type="FunFam" id="3.40.50.300:FF:001447">
    <property type="entry name" value="Ras-related protein Rab-1B"/>
    <property type="match status" value="1"/>
</dbReference>
<dbReference type="SMART" id="SM00174">
    <property type="entry name" value="RHO"/>
    <property type="match status" value="1"/>
</dbReference>
<dbReference type="InterPro" id="IPR025066">
    <property type="entry name" value="CCDC174-like"/>
</dbReference>
<dbReference type="Pfam" id="PF13300">
    <property type="entry name" value="DUF4078"/>
    <property type="match status" value="1"/>
</dbReference>
<feature type="coiled-coil region" evidence="2">
    <location>
        <begin position="254"/>
        <end position="291"/>
    </location>
</feature>
<dbReference type="InterPro" id="IPR001806">
    <property type="entry name" value="Small_GTPase"/>
</dbReference>
<proteinExistence type="predicted"/>
<dbReference type="GO" id="GO:0003924">
    <property type="term" value="F:GTPase activity"/>
    <property type="evidence" value="ECO:0007669"/>
    <property type="project" value="InterPro"/>
</dbReference>